<dbReference type="InterPro" id="IPR000873">
    <property type="entry name" value="AMP-dep_synth/lig_dom"/>
</dbReference>
<feature type="compositionally biased region" description="Basic and acidic residues" evidence="4">
    <location>
        <begin position="914"/>
        <end position="924"/>
    </location>
</feature>
<dbReference type="GO" id="GO:0043041">
    <property type="term" value="P:amino acid activation for nonribosomal peptide biosynthetic process"/>
    <property type="evidence" value="ECO:0007669"/>
    <property type="project" value="TreeGrafter"/>
</dbReference>
<feature type="domain" description="Carrier" evidence="5">
    <location>
        <begin position="810"/>
        <end position="885"/>
    </location>
</feature>
<evidence type="ECO:0000256" key="4">
    <source>
        <dbReference type="SAM" id="MobiDB-lite"/>
    </source>
</evidence>
<dbReference type="Pfam" id="PF00501">
    <property type="entry name" value="AMP-binding"/>
    <property type="match status" value="1"/>
</dbReference>
<gene>
    <name evidence="6" type="ORF">KME28_09275</name>
</gene>
<keyword evidence="3" id="KW-0597">Phosphoprotein</keyword>
<dbReference type="PANTHER" id="PTHR45527">
    <property type="entry name" value="NONRIBOSOMAL PEPTIDE SYNTHETASE"/>
    <property type="match status" value="1"/>
</dbReference>
<dbReference type="FunFam" id="3.40.50.980:FF:000001">
    <property type="entry name" value="Non-ribosomal peptide synthetase"/>
    <property type="match status" value="1"/>
</dbReference>
<comment type="caution">
    <text evidence="6">The sequence shown here is derived from an EMBL/GenBank/DDBJ whole genome shotgun (WGS) entry which is preliminary data.</text>
</comment>
<dbReference type="InterPro" id="IPR020845">
    <property type="entry name" value="AMP-binding_CS"/>
</dbReference>
<dbReference type="InterPro" id="IPR025110">
    <property type="entry name" value="AMP-bd_C"/>
</dbReference>
<dbReference type="PROSITE" id="PS00455">
    <property type="entry name" value="AMP_BINDING"/>
    <property type="match status" value="1"/>
</dbReference>
<comment type="cofactor">
    <cofactor evidence="1">
        <name>pantetheine 4'-phosphate</name>
        <dbReference type="ChEBI" id="CHEBI:47942"/>
    </cofactor>
</comment>
<dbReference type="InterPro" id="IPR009081">
    <property type="entry name" value="PP-bd_ACP"/>
</dbReference>
<dbReference type="Pfam" id="PF00668">
    <property type="entry name" value="Condensation"/>
    <property type="match status" value="1"/>
</dbReference>
<name>A0A9E3H8B8_9NOST</name>
<dbReference type="GO" id="GO:0072330">
    <property type="term" value="P:monocarboxylic acid biosynthetic process"/>
    <property type="evidence" value="ECO:0007669"/>
    <property type="project" value="UniProtKB-ARBA"/>
</dbReference>
<feature type="region of interest" description="Disordered" evidence="4">
    <location>
        <begin position="891"/>
        <end position="924"/>
    </location>
</feature>
<dbReference type="FunFam" id="3.40.50.980:FF:000002">
    <property type="entry name" value="Enterobactin synthetase component F"/>
    <property type="match status" value="1"/>
</dbReference>
<dbReference type="FunFam" id="2.30.38.10:FF:000001">
    <property type="entry name" value="Non-ribosomal peptide synthetase PvdI"/>
    <property type="match status" value="1"/>
</dbReference>
<organism evidence="6 7">
    <name type="scientific">Pelatocladus maniniholoensis HA4357-MV3</name>
    <dbReference type="NCBI Taxonomy" id="1117104"/>
    <lineage>
        <taxon>Bacteria</taxon>
        <taxon>Bacillati</taxon>
        <taxon>Cyanobacteriota</taxon>
        <taxon>Cyanophyceae</taxon>
        <taxon>Nostocales</taxon>
        <taxon>Nostocaceae</taxon>
        <taxon>Pelatocladus</taxon>
    </lineage>
</organism>
<dbReference type="SUPFAM" id="SSF56801">
    <property type="entry name" value="Acetyl-CoA synthetase-like"/>
    <property type="match status" value="1"/>
</dbReference>
<dbReference type="Gene3D" id="2.30.38.10">
    <property type="entry name" value="Luciferase, Domain 3"/>
    <property type="match status" value="1"/>
</dbReference>
<dbReference type="InterPro" id="IPR010071">
    <property type="entry name" value="AA_adenyl_dom"/>
</dbReference>
<dbReference type="GO" id="GO:0003824">
    <property type="term" value="F:catalytic activity"/>
    <property type="evidence" value="ECO:0007669"/>
    <property type="project" value="InterPro"/>
</dbReference>
<dbReference type="SMART" id="SM00823">
    <property type="entry name" value="PKS_PP"/>
    <property type="match status" value="1"/>
</dbReference>
<dbReference type="AlphaFoldDB" id="A0A9E3H8B8"/>
<reference evidence="6" key="2">
    <citation type="journal article" date="2022" name="Microbiol. Resour. Announc.">
        <title>Metagenome Sequencing to Explore Phylogenomics of Terrestrial Cyanobacteria.</title>
        <authorList>
            <person name="Ward R.D."/>
            <person name="Stajich J.E."/>
            <person name="Johansen J.R."/>
            <person name="Huntemann M."/>
            <person name="Clum A."/>
            <person name="Foster B."/>
            <person name="Foster B."/>
            <person name="Roux S."/>
            <person name="Palaniappan K."/>
            <person name="Varghese N."/>
            <person name="Mukherjee S."/>
            <person name="Reddy T.B.K."/>
            <person name="Daum C."/>
            <person name="Copeland A."/>
            <person name="Chen I.A."/>
            <person name="Ivanova N.N."/>
            <person name="Kyrpides N.C."/>
            <person name="Shapiro N."/>
            <person name="Eloe-Fadrosh E.A."/>
            <person name="Pietrasiak N."/>
        </authorList>
    </citation>
    <scope>NUCLEOTIDE SEQUENCE</scope>
    <source>
        <strain evidence="6">HA4357-MV3</strain>
    </source>
</reference>
<dbReference type="PANTHER" id="PTHR45527:SF14">
    <property type="entry name" value="PLIPASTATIN SYNTHASE SUBUNIT B"/>
    <property type="match status" value="1"/>
</dbReference>
<dbReference type="InterPro" id="IPR045851">
    <property type="entry name" value="AMP-bd_C_sf"/>
</dbReference>
<dbReference type="NCBIfam" id="TIGR01733">
    <property type="entry name" value="AA-adenyl-dom"/>
    <property type="match status" value="1"/>
</dbReference>
<dbReference type="EMBL" id="JAHHHW010000076">
    <property type="protein sequence ID" value="MBW4431901.1"/>
    <property type="molecule type" value="Genomic_DNA"/>
</dbReference>
<dbReference type="Gene3D" id="3.40.50.980">
    <property type="match status" value="2"/>
</dbReference>
<dbReference type="GO" id="GO:0005829">
    <property type="term" value="C:cytosol"/>
    <property type="evidence" value="ECO:0007669"/>
    <property type="project" value="TreeGrafter"/>
</dbReference>
<protein>
    <submittedName>
        <fullName evidence="6">Amino acid adenylation domain-containing protein</fullName>
    </submittedName>
</protein>
<evidence type="ECO:0000313" key="7">
    <source>
        <dbReference type="Proteomes" id="UP000813215"/>
    </source>
</evidence>
<dbReference type="Proteomes" id="UP000813215">
    <property type="component" value="Unassembled WGS sequence"/>
</dbReference>
<dbReference type="GO" id="GO:0044550">
    <property type="term" value="P:secondary metabolite biosynthetic process"/>
    <property type="evidence" value="ECO:0007669"/>
    <property type="project" value="UniProtKB-ARBA"/>
</dbReference>
<dbReference type="PROSITE" id="PS50075">
    <property type="entry name" value="CARRIER"/>
    <property type="match status" value="1"/>
</dbReference>
<dbReference type="Gene3D" id="1.10.1200.10">
    <property type="entry name" value="ACP-like"/>
    <property type="match status" value="1"/>
</dbReference>
<dbReference type="GO" id="GO:0031177">
    <property type="term" value="F:phosphopantetheine binding"/>
    <property type="evidence" value="ECO:0007669"/>
    <property type="project" value="InterPro"/>
</dbReference>
<dbReference type="Gene3D" id="3.30.559.30">
    <property type="entry name" value="Nonribosomal peptide synthetase, condensation domain"/>
    <property type="match status" value="1"/>
</dbReference>
<dbReference type="InterPro" id="IPR023213">
    <property type="entry name" value="CAT-like_dom_sf"/>
</dbReference>
<dbReference type="Pfam" id="PF00550">
    <property type="entry name" value="PP-binding"/>
    <property type="match status" value="1"/>
</dbReference>
<reference evidence="6" key="1">
    <citation type="submission" date="2021-05" db="EMBL/GenBank/DDBJ databases">
        <authorList>
            <person name="Pietrasiak N."/>
            <person name="Ward R."/>
            <person name="Stajich J.E."/>
            <person name="Kurbessoian T."/>
        </authorList>
    </citation>
    <scope>NUCLEOTIDE SEQUENCE</scope>
    <source>
        <strain evidence="6">HA4357-MV3</strain>
    </source>
</reference>
<evidence type="ECO:0000256" key="2">
    <source>
        <dbReference type="ARBA" id="ARBA00022450"/>
    </source>
</evidence>
<proteinExistence type="predicted"/>
<dbReference type="Gene3D" id="3.30.300.30">
    <property type="match status" value="1"/>
</dbReference>
<dbReference type="CDD" id="cd17646">
    <property type="entry name" value="A_NRPS_AB3403-like"/>
    <property type="match status" value="1"/>
</dbReference>
<dbReference type="FunFam" id="1.10.1200.10:FF:000016">
    <property type="entry name" value="Non-ribosomal peptide synthase"/>
    <property type="match status" value="1"/>
</dbReference>
<dbReference type="Gene3D" id="3.30.559.10">
    <property type="entry name" value="Chloramphenicol acetyltransferase-like domain"/>
    <property type="match status" value="1"/>
</dbReference>
<accession>A0A9E3H8B8</accession>
<dbReference type="Pfam" id="PF13193">
    <property type="entry name" value="AMP-binding_C"/>
    <property type="match status" value="1"/>
</dbReference>
<dbReference type="InterPro" id="IPR020806">
    <property type="entry name" value="PKS_PP-bd"/>
</dbReference>
<evidence type="ECO:0000313" key="6">
    <source>
        <dbReference type="EMBL" id="MBW4431901.1"/>
    </source>
</evidence>
<dbReference type="InterPro" id="IPR001242">
    <property type="entry name" value="Condensation_dom"/>
</dbReference>
<dbReference type="FunFam" id="3.30.300.30:FF:000010">
    <property type="entry name" value="Enterobactin synthetase component F"/>
    <property type="match status" value="1"/>
</dbReference>
<dbReference type="InterPro" id="IPR036736">
    <property type="entry name" value="ACP-like_sf"/>
</dbReference>
<evidence type="ECO:0000256" key="3">
    <source>
        <dbReference type="ARBA" id="ARBA00022553"/>
    </source>
</evidence>
<dbReference type="GO" id="GO:0008610">
    <property type="term" value="P:lipid biosynthetic process"/>
    <property type="evidence" value="ECO:0007669"/>
    <property type="project" value="UniProtKB-ARBA"/>
</dbReference>
<dbReference type="SUPFAM" id="SSF47336">
    <property type="entry name" value="ACP-like"/>
    <property type="match status" value="1"/>
</dbReference>
<evidence type="ECO:0000256" key="1">
    <source>
        <dbReference type="ARBA" id="ARBA00001957"/>
    </source>
</evidence>
<sequence>MMTKILDVEELFSQKIYWLNQLSGELPETNLIQYYARTSQYIGKNKSHYFELPDYLSQGIIKLTKGSDFLLYLMLVSAFKILMQRYLGTNDLIVGIPAYKKINGVNLDYLNDSKLIPLRTQLCNEMTFKNFLIRVKDNLIQAYSHQDYCFDELIDLLNLPQVENRCSLFDTVILLENIHNKNDVLKFKNNITVSFLAENNEICGSIDYNENNFSNKNLQLVTNFYTNIVQRTDSFAESYIQKMVGHLQTLLQAIVANPQQRLLDLPLLTEYEKYQLLREWNNTEVEYPQQQCIHELFAAQVEEVPDAIAVVFENQQLSYRELNRRANQLAHYLRSAKLSRSDSLGVKPEILVGICVERSLSMVIGLLAILKAGGAYVPLDPSYPQERLAYMLEDSQAGVLLTQQYLLENISNHKAQVICIDSDWEKIAHESTDNPISNITLDNLAYVIYTSGSTGKPKGAMNAHSGILNRLLWMQQTYQLTSADAVLQKTPFSFDVSVWEFFWTLITGARLVVAQPEGHKDTNYLVNLIAQQQITTLHFVPSMLQVFIEAESLEKCQSLVRVITSGEALSVQLQQRFFNRLNAQLHNLYGPTEAAVDVTFWQCEKDNITNQNTVPIGQPIANIQIYLLDKYLNLVPVGITGEVYIGGVAVGRGYLNRPDLTAEKFIPNPFSQQTERLYKTGDKARYLANGEIEYISRIDHQVKVRGLRIELGEIEVIISQYPAVRETVVIVNGESADSQRIVAYVVPQKEQTLKITELRSFLESKLPNYMVPAAFVTLEALPLTPNGKVDRKALPAPDTVRPELEVVYQPPQTEIEKTIADIWQEVLHVENVGIHDNFFELGGHSLLLVQVHSKLQKIFQKNLLLVEMFQHPTVSHLARYFSQESTEETYFVSHRSQSTKDSTQRRKQARKEHRAAAKERGVSS</sequence>
<dbReference type="SUPFAM" id="SSF52777">
    <property type="entry name" value="CoA-dependent acyltransferases"/>
    <property type="match status" value="1"/>
</dbReference>
<keyword evidence="2" id="KW-0596">Phosphopantetheine</keyword>
<dbReference type="FunFam" id="3.40.50.12780:FF:000012">
    <property type="entry name" value="Non-ribosomal peptide synthetase"/>
    <property type="match status" value="1"/>
</dbReference>
<evidence type="ECO:0000259" key="5">
    <source>
        <dbReference type="PROSITE" id="PS50075"/>
    </source>
</evidence>